<dbReference type="GO" id="GO:0005524">
    <property type="term" value="F:ATP binding"/>
    <property type="evidence" value="ECO:0007669"/>
    <property type="project" value="UniProtKB-KW"/>
</dbReference>
<dbReference type="PROSITE" id="PS50011">
    <property type="entry name" value="PROTEIN_KINASE_DOM"/>
    <property type="match status" value="1"/>
</dbReference>
<dbReference type="Pfam" id="PF00069">
    <property type="entry name" value="Pkinase"/>
    <property type="match status" value="1"/>
</dbReference>
<protein>
    <submittedName>
        <fullName evidence="7">Serine/threonine kinase NLK</fullName>
    </submittedName>
</protein>
<dbReference type="OMA" id="SELPXFA"/>
<keyword evidence="5" id="KW-0067">ATP-binding</keyword>
<keyword evidence="8" id="KW-1185">Reference proteome</keyword>
<dbReference type="InterPro" id="IPR000719">
    <property type="entry name" value="Prot_kinase_dom"/>
</dbReference>
<dbReference type="AlphaFoldDB" id="A0A0B2UMH3"/>
<dbReference type="InterPro" id="IPR050117">
    <property type="entry name" value="MAPK"/>
</dbReference>
<dbReference type="OrthoDB" id="192887at2759"/>
<sequence>MALVSHANAASAMVGGPQMFAAQSASAAAISKEAAHVAATTTKSANKLAQQTSAGHVSQAILTAVQPFYHSPGVSPQEFQPDRPIGYGAFGVVVTQYYRAPELLMGARRYTGAVDVWSIGCIFAELLGRRILFQAQGPIEQLNMIIDLLGTPSADEMKNACEGARNHVLRSPYRQPNTMRLYSLSHQATHEAVHLLTSLLVFDPDKRISVEDALAHPYLEEGRMRFHSCMCTCCYTTPSNNRVFTNSFDPVHEQPFDPKWEKELSRMSMFDLRDRLYKYVTERTPLFGVPLCINPNSAAYKNFASSSVAQPSELPPSPNAWD</sequence>
<accession>A0A0B2UMH3</accession>
<feature type="domain" description="Protein kinase" evidence="6">
    <location>
        <begin position="1"/>
        <end position="219"/>
    </location>
</feature>
<evidence type="ECO:0000256" key="4">
    <source>
        <dbReference type="ARBA" id="ARBA00022777"/>
    </source>
</evidence>
<name>A0A0B2UMH3_TOXCA</name>
<evidence type="ECO:0000313" key="8">
    <source>
        <dbReference type="Proteomes" id="UP000031036"/>
    </source>
</evidence>
<dbReference type="SMART" id="SM00220">
    <property type="entry name" value="S_TKc"/>
    <property type="match status" value="1"/>
</dbReference>
<dbReference type="PANTHER" id="PTHR24055">
    <property type="entry name" value="MITOGEN-ACTIVATED PROTEIN KINASE"/>
    <property type="match status" value="1"/>
</dbReference>
<evidence type="ECO:0000256" key="1">
    <source>
        <dbReference type="ARBA" id="ARBA00022527"/>
    </source>
</evidence>
<evidence type="ECO:0000256" key="2">
    <source>
        <dbReference type="ARBA" id="ARBA00022679"/>
    </source>
</evidence>
<dbReference type="EMBL" id="JPKZ01003284">
    <property type="protein sequence ID" value="KHN72201.1"/>
    <property type="molecule type" value="Genomic_DNA"/>
</dbReference>
<evidence type="ECO:0000259" key="6">
    <source>
        <dbReference type="PROSITE" id="PS50011"/>
    </source>
</evidence>
<evidence type="ECO:0000256" key="5">
    <source>
        <dbReference type="ARBA" id="ARBA00022840"/>
    </source>
</evidence>
<comment type="caution">
    <text evidence="7">The sequence shown here is derived from an EMBL/GenBank/DDBJ whole genome shotgun (WGS) entry which is preliminary data.</text>
</comment>
<dbReference type="STRING" id="6265.A0A0B2UMH3"/>
<organism evidence="7 8">
    <name type="scientific">Toxocara canis</name>
    <name type="common">Canine roundworm</name>
    <dbReference type="NCBI Taxonomy" id="6265"/>
    <lineage>
        <taxon>Eukaryota</taxon>
        <taxon>Metazoa</taxon>
        <taxon>Ecdysozoa</taxon>
        <taxon>Nematoda</taxon>
        <taxon>Chromadorea</taxon>
        <taxon>Rhabditida</taxon>
        <taxon>Spirurina</taxon>
        <taxon>Ascaridomorpha</taxon>
        <taxon>Ascaridoidea</taxon>
        <taxon>Toxocaridae</taxon>
        <taxon>Toxocara</taxon>
    </lineage>
</organism>
<dbReference type="Proteomes" id="UP000031036">
    <property type="component" value="Unassembled WGS sequence"/>
</dbReference>
<keyword evidence="3" id="KW-0547">Nucleotide-binding</keyword>
<evidence type="ECO:0000256" key="3">
    <source>
        <dbReference type="ARBA" id="ARBA00022741"/>
    </source>
</evidence>
<dbReference type="GO" id="GO:0004674">
    <property type="term" value="F:protein serine/threonine kinase activity"/>
    <property type="evidence" value="ECO:0007669"/>
    <property type="project" value="UniProtKB-KW"/>
</dbReference>
<keyword evidence="2" id="KW-0808">Transferase</keyword>
<reference evidence="7 8" key="1">
    <citation type="submission" date="2014-11" db="EMBL/GenBank/DDBJ databases">
        <title>Genetic blueprint of the zoonotic pathogen Toxocara canis.</title>
        <authorList>
            <person name="Zhu X.-Q."/>
            <person name="Korhonen P.K."/>
            <person name="Cai H."/>
            <person name="Young N.D."/>
            <person name="Nejsum P."/>
            <person name="von Samson-Himmelstjerna G."/>
            <person name="Boag P.R."/>
            <person name="Tan P."/>
            <person name="Li Q."/>
            <person name="Min J."/>
            <person name="Yang Y."/>
            <person name="Wang X."/>
            <person name="Fang X."/>
            <person name="Hall R.S."/>
            <person name="Hofmann A."/>
            <person name="Sternberg P.W."/>
            <person name="Jex A.R."/>
            <person name="Gasser R.B."/>
        </authorList>
    </citation>
    <scope>NUCLEOTIDE SEQUENCE [LARGE SCALE GENOMIC DNA]</scope>
    <source>
        <strain evidence="7">PN_DK_2014</strain>
    </source>
</reference>
<gene>
    <name evidence="7" type="primary">lit-1</name>
    <name evidence="7" type="ORF">Tcan_03958</name>
</gene>
<evidence type="ECO:0000313" key="7">
    <source>
        <dbReference type="EMBL" id="KHN72201.1"/>
    </source>
</evidence>
<dbReference type="InterPro" id="IPR011009">
    <property type="entry name" value="Kinase-like_dom_sf"/>
</dbReference>
<dbReference type="Gene3D" id="1.10.510.10">
    <property type="entry name" value="Transferase(Phosphotransferase) domain 1"/>
    <property type="match status" value="1"/>
</dbReference>
<dbReference type="FunFam" id="1.10.510.10:FF:000624">
    <property type="entry name" value="Mitogen-activated protein kinase"/>
    <property type="match status" value="1"/>
</dbReference>
<proteinExistence type="predicted"/>
<keyword evidence="1" id="KW-0723">Serine/threonine-protein kinase</keyword>
<keyword evidence="4 7" id="KW-0418">Kinase</keyword>
<dbReference type="SUPFAM" id="SSF56112">
    <property type="entry name" value="Protein kinase-like (PK-like)"/>
    <property type="match status" value="1"/>
</dbReference>